<dbReference type="InterPro" id="IPR029018">
    <property type="entry name" value="Hex-like_dom2"/>
</dbReference>
<comment type="catalytic activity">
    <reaction evidence="1">
        <text>Hydrolysis of terminal non-reducing N-acetyl-D-hexosamine residues in N-acetyl-beta-D-hexosaminides.</text>
        <dbReference type="EC" id="3.2.1.52"/>
    </reaction>
</comment>
<dbReference type="Pfam" id="PF02838">
    <property type="entry name" value="Glyco_hydro_20b"/>
    <property type="match status" value="1"/>
</dbReference>
<feature type="domain" description="Glycoside hydrolase family 20 catalytic" evidence="9">
    <location>
        <begin position="231"/>
        <end position="576"/>
    </location>
</feature>
<evidence type="ECO:0000256" key="8">
    <source>
        <dbReference type="PIRSR" id="PIRSR625705-1"/>
    </source>
</evidence>
<keyword evidence="4" id="KW-0378">Hydrolase</keyword>
<evidence type="ECO:0000256" key="3">
    <source>
        <dbReference type="ARBA" id="ARBA00012663"/>
    </source>
</evidence>
<dbReference type="PRINTS" id="PR00738">
    <property type="entry name" value="GLHYDRLASE20"/>
</dbReference>
<dbReference type="Gene3D" id="3.30.379.10">
    <property type="entry name" value="Chitobiase/beta-hexosaminidase domain 2-like"/>
    <property type="match status" value="1"/>
</dbReference>
<evidence type="ECO:0000259" key="9">
    <source>
        <dbReference type="Pfam" id="PF00728"/>
    </source>
</evidence>
<evidence type="ECO:0000256" key="7">
    <source>
        <dbReference type="ARBA" id="ARBA00033000"/>
    </source>
</evidence>
<evidence type="ECO:0000256" key="4">
    <source>
        <dbReference type="ARBA" id="ARBA00022801"/>
    </source>
</evidence>
<dbReference type="InterPro" id="IPR025705">
    <property type="entry name" value="Beta_hexosaminidase_sua/sub"/>
</dbReference>
<feature type="domain" description="Beta-hexosaminidase bacterial type N-terminal" evidence="10">
    <location>
        <begin position="166"/>
        <end position="228"/>
    </location>
</feature>
<dbReference type="GO" id="GO:0030203">
    <property type="term" value="P:glycosaminoglycan metabolic process"/>
    <property type="evidence" value="ECO:0007669"/>
    <property type="project" value="TreeGrafter"/>
</dbReference>
<evidence type="ECO:0000256" key="1">
    <source>
        <dbReference type="ARBA" id="ARBA00001231"/>
    </source>
</evidence>
<dbReference type="Pfam" id="PF00728">
    <property type="entry name" value="Glyco_hydro_20"/>
    <property type="match status" value="1"/>
</dbReference>
<name>A0A8G1EEV5_9RHOB</name>
<dbReference type="PANTHER" id="PTHR22600:SF57">
    <property type="entry name" value="BETA-N-ACETYLHEXOSAMINIDASE"/>
    <property type="match status" value="1"/>
</dbReference>
<dbReference type="Proteomes" id="UP000826300">
    <property type="component" value="Chromosome"/>
</dbReference>
<comment type="similarity">
    <text evidence="2">Belongs to the glycosyl hydrolase 20 family.</text>
</comment>
<accession>A0A8G1EEV5</accession>
<evidence type="ECO:0000313" key="11">
    <source>
        <dbReference type="EMBL" id="QYZ71846.1"/>
    </source>
</evidence>
<dbReference type="EC" id="3.2.1.52" evidence="3"/>
<dbReference type="InterPro" id="IPR015882">
    <property type="entry name" value="HEX_bac_N"/>
</dbReference>
<protein>
    <recommendedName>
        <fullName evidence="3">beta-N-acetylhexosaminidase</fullName>
        <ecNumber evidence="3">3.2.1.52</ecNumber>
    </recommendedName>
    <alternativeName>
        <fullName evidence="6">Beta-N-acetylhexosaminidase</fullName>
    </alternativeName>
    <alternativeName>
        <fullName evidence="7">N-acetyl-beta-glucosaminidase</fullName>
    </alternativeName>
</protein>
<dbReference type="PANTHER" id="PTHR22600">
    <property type="entry name" value="BETA-HEXOSAMINIDASE"/>
    <property type="match status" value="1"/>
</dbReference>
<evidence type="ECO:0000256" key="5">
    <source>
        <dbReference type="ARBA" id="ARBA00023295"/>
    </source>
</evidence>
<gene>
    <name evidence="11" type="ORF">JO391_04215</name>
</gene>
<dbReference type="InterPro" id="IPR017853">
    <property type="entry name" value="GH"/>
</dbReference>
<dbReference type="AlphaFoldDB" id="A0A8G1EEV5"/>
<dbReference type="KEGG" id="nsm:JO391_04215"/>
<dbReference type="SUPFAM" id="SSF51445">
    <property type="entry name" value="(Trans)glycosidases"/>
    <property type="match status" value="1"/>
</dbReference>
<dbReference type="GO" id="GO:0004563">
    <property type="term" value="F:beta-N-acetylhexosaminidase activity"/>
    <property type="evidence" value="ECO:0007669"/>
    <property type="project" value="UniProtKB-EC"/>
</dbReference>
<dbReference type="GO" id="GO:0016020">
    <property type="term" value="C:membrane"/>
    <property type="evidence" value="ECO:0007669"/>
    <property type="project" value="TreeGrafter"/>
</dbReference>
<reference evidence="11" key="1">
    <citation type="submission" date="2021-02" db="EMBL/GenBank/DDBJ databases">
        <title>Rhodobacter shimadae sp. nov., an aerobic anoxygenic phototrophic bacterium isolated from a hot spring.</title>
        <authorList>
            <person name="Muramatsu S."/>
            <person name="Haruta S."/>
            <person name="Hirose S."/>
            <person name="Hanada S."/>
        </authorList>
    </citation>
    <scope>NUCLEOTIDE SEQUENCE</scope>
    <source>
        <strain evidence="11">N10</strain>
    </source>
</reference>
<dbReference type="Gene3D" id="3.20.20.80">
    <property type="entry name" value="Glycosidases"/>
    <property type="match status" value="1"/>
</dbReference>
<evidence type="ECO:0000256" key="2">
    <source>
        <dbReference type="ARBA" id="ARBA00006285"/>
    </source>
</evidence>
<keyword evidence="12" id="KW-1185">Reference proteome</keyword>
<proteinExistence type="inferred from homology"/>
<evidence type="ECO:0000259" key="10">
    <source>
        <dbReference type="Pfam" id="PF02838"/>
    </source>
</evidence>
<sequence>MSFDAAIEGRTIRCRIGTDRALKAPVFCYSLMAANRPMSGGVLVRSVAGYSEVALPDLSAGALHEVVLEHVDPEYRPRNRAWLPLGPYLRHAGGVDPLPPLPSGVISGEAPEPPPCPGLRLVPPPQSWAAATGVADARGGFSTRSHLLDGVEALAGRLNLGPFLRGSLALRLHHDPTLVAEGYRLEIGAAGVDLTHGDATGAFYGGVTLLQLKATHEGMIPCGAIEDAPRFGWRGQHLDCARHFYRPETILRLMDLMALFKLNRLHWHFADDEAFRLEVDCLPDLWRKTAYRGEGELVPGVFGGGIRSGGSYSKGDVATVLERSAALHIGVLPEIEVPAHAFAFNQAVPGLRDPGDNGAEISIQGYAQNVLNPALEATWDTLIPLAEEVAGLFPMRMLHLGCDELPPGAWEGSPLVTALKAREGLAGRDEVQGWMMERLAGHLAARGIRPAAWEEAAKGAQGGIGHEALMFSWTGQGPGIAAARMGHDVVMCPAQKVYFDMAHTGDADDWGAAWAAFVNLEETVNWSPVPKGAEDVAHRIVGVQGCFWSEFTTADAEIEPMIAPRILGLACKAWEPDGLTSGPRLRELAGALGPVFDTAGWTRHRTP</sequence>
<organism evidence="11 12">
    <name type="scientific">Neotabrizicola shimadae</name>
    <dbReference type="NCBI Taxonomy" id="2807096"/>
    <lineage>
        <taxon>Bacteria</taxon>
        <taxon>Pseudomonadati</taxon>
        <taxon>Pseudomonadota</taxon>
        <taxon>Alphaproteobacteria</taxon>
        <taxon>Rhodobacterales</taxon>
        <taxon>Paracoccaceae</taxon>
        <taxon>Neotabrizicola</taxon>
    </lineage>
</organism>
<evidence type="ECO:0000313" key="12">
    <source>
        <dbReference type="Proteomes" id="UP000826300"/>
    </source>
</evidence>
<dbReference type="InterPro" id="IPR015883">
    <property type="entry name" value="Glyco_hydro_20_cat"/>
</dbReference>
<keyword evidence="5" id="KW-0326">Glycosidase</keyword>
<dbReference type="EMBL" id="CP069370">
    <property type="protein sequence ID" value="QYZ71846.1"/>
    <property type="molecule type" value="Genomic_DNA"/>
</dbReference>
<feature type="active site" description="Proton donor" evidence="8">
    <location>
        <position position="404"/>
    </location>
</feature>
<evidence type="ECO:0000256" key="6">
    <source>
        <dbReference type="ARBA" id="ARBA00030512"/>
    </source>
</evidence>
<dbReference type="GO" id="GO:0005975">
    <property type="term" value="P:carbohydrate metabolic process"/>
    <property type="evidence" value="ECO:0007669"/>
    <property type="project" value="InterPro"/>
</dbReference>
<dbReference type="SUPFAM" id="SSF55545">
    <property type="entry name" value="beta-N-acetylhexosaminidase-like domain"/>
    <property type="match status" value="1"/>
</dbReference>